<dbReference type="STRING" id="291169.A9E74_01131"/>
<keyword evidence="3" id="KW-1185">Reference proteome</keyword>
<protein>
    <submittedName>
        <fullName evidence="2">Uncharacterized protein</fullName>
    </submittedName>
</protein>
<feature type="signal peptide" evidence="1">
    <location>
        <begin position="1"/>
        <end position="26"/>
    </location>
</feature>
<evidence type="ECO:0000313" key="3">
    <source>
        <dbReference type="Proteomes" id="UP000094379"/>
    </source>
</evidence>
<organism evidence="2 3">
    <name type="scientific">Methylophaga muralis</name>
    <dbReference type="NCBI Taxonomy" id="291169"/>
    <lineage>
        <taxon>Bacteria</taxon>
        <taxon>Pseudomonadati</taxon>
        <taxon>Pseudomonadota</taxon>
        <taxon>Gammaproteobacteria</taxon>
        <taxon>Thiotrichales</taxon>
        <taxon>Piscirickettsiaceae</taxon>
        <taxon>Methylophaga</taxon>
    </lineage>
</organism>
<dbReference type="AlphaFoldDB" id="A0A1E3GT69"/>
<reference evidence="2 3" key="1">
    <citation type="submission" date="2016-07" db="EMBL/GenBank/DDBJ databases">
        <title>Draft Genome Sequence of Methylophaga muralis Bur 1.</title>
        <authorList>
            <person name="Vasilenko O.V."/>
            <person name="Doronina N.V."/>
            <person name="Shmareva M.N."/>
            <person name="Tarlachkov S.V."/>
            <person name="Mustakhimov I."/>
            <person name="Trotsenko Y.A."/>
        </authorList>
    </citation>
    <scope>NUCLEOTIDE SEQUENCE [LARGE SCALE GENOMIC DNA]</scope>
    <source>
        <strain evidence="2 3">Bur 1</strain>
    </source>
</reference>
<sequence length="420" mass="46767">MSKFYTFSATTLMASLIGTLPITAAAAEKDSFMEALTGGKVSFSARARYESVKQDNDLKDADAFTVRSTLGYETGRLNGFGAFVEFENVTDLGGDNYNSTTNGETEYSVVADPDGTEVNQAYLSYQGFDTVAKFGRQQITYRDAPFHRYIGNVLWRQNHQTFDAFSIQNTSLPDTQLSYAFVNKINTIFGDDRDSDLIGTGVIKNGVIDVEAHLINAQYSGLPFGKLEGYGYLLEYEDAEVISSKTFGLRLSGAPAINDSWNLVYTAEYARQSDYKGGTMDAQNYYLAELGAKHKGWLAKLSYEVLEGDGTDSFKTPLGTNHAFQGWADQFLTTPDQGIKDIYLTVVGNVFWDAKLIVSYHDFKTDEDSLDAGNELDISLEKTFNQHYTVGVKYADYKADNEFPSLVDTEKFWVYGQVKF</sequence>
<proteinExistence type="predicted"/>
<evidence type="ECO:0000313" key="2">
    <source>
        <dbReference type="EMBL" id="ODN67227.1"/>
    </source>
</evidence>
<name>A0A1E3GT69_9GAMM</name>
<dbReference type="InterPro" id="IPR023614">
    <property type="entry name" value="Porin_dom_sf"/>
</dbReference>
<accession>A0A1E3GT69</accession>
<keyword evidence="1" id="KW-0732">Signal</keyword>
<gene>
    <name evidence="2" type="ORF">A9E74_01131</name>
</gene>
<feature type="chain" id="PRO_5009128618" evidence="1">
    <location>
        <begin position="27"/>
        <end position="420"/>
    </location>
</feature>
<dbReference type="PATRIC" id="fig|291169.3.peg.1135"/>
<comment type="caution">
    <text evidence="2">The sequence shown here is derived from an EMBL/GenBank/DDBJ whole genome shotgun (WGS) entry which is preliminary data.</text>
</comment>
<dbReference type="EMBL" id="MCRI01000008">
    <property type="protein sequence ID" value="ODN67227.1"/>
    <property type="molecule type" value="Genomic_DNA"/>
</dbReference>
<dbReference type="RefSeq" id="WP_069295636.1">
    <property type="nucleotide sequence ID" value="NZ_MCRI01000008.1"/>
</dbReference>
<dbReference type="Proteomes" id="UP000094379">
    <property type="component" value="Unassembled WGS sequence"/>
</dbReference>
<dbReference type="Gene3D" id="2.40.160.10">
    <property type="entry name" value="Porin"/>
    <property type="match status" value="1"/>
</dbReference>
<evidence type="ECO:0000256" key="1">
    <source>
        <dbReference type="SAM" id="SignalP"/>
    </source>
</evidence>